<reference evidence="7 8" key="1">
    <citation type="submission" date="2016-10" db="EMBL/GenBank/DDBJ databases">
        <authorList>
            <person name="Varghese N."/>
            <person name="Submissions S."/>
        </authorList>
    </citation>
    <scope>NUCLEOTIDE SEQUENCE [LARGE SCALE GENOMIC DNA]</scope>
    <source>
        <strain evidence="7 8">DSM 25353</strain>
    </source>
</reference>
<dbReference type="GO" id="GO:0006564">
    <property type="term" value="P:L-serine biosynthetic process"/>
    <property type="evidence" value="ECO:0007669"/>
    <property type="project" value="UniProtKB-ARBA"/>
</dbReference>
<dbReference type="Gene3D" id="3.40.50.720">
    <property type="entry name" value="NAD(P)-binding Rossmann-like Domain"/>
    <property type="match status" value="2"/>
</dbReference>
<dbReference type="PANTHER" id="PTHR10996:SF178">
    <property type="entry name" value="2-HYDROXYACID DEHYDROGENASE YGL185C-RELATED"/>
    <property type="match status" value="1"/>
</dbReference>
<dbReference type="GO" id="GO:0030267">
    <property type="term" value="F:glyoxylate reductase (NADPH) activity"/>
    <property type="evidence" value="ECO:0007669"/>
    <property type="project" value="TreeGrafter"/>
</dbReference>
<sequence length="309" mass="33700">MKVKVSAVAFSKNTYLVNNLKADFPDAVVNEKGKRFTQEELIDYFSDAEGVIVGLEKIDETTLASLPNVKIIAKYGVGLDNIDLDACASRKVKIGWTAGVNKESVAEMALGFMLMLCRNLYVTSNQLKQGTWNKSGGWNLKGKTVGIIGLGHIGKHLAKMLTPFECNILGNDIVDIDAPDLRDKVVMVDKETLFAESDIISIHAPLDASTIKMINKAVFSKMKRSAFIINTARGGIIDEAALKEALKEGLISGAAIDVYEKEPPEDTELLSFPNLICTPHIAGNAYEAVVAMGEAAIYHLKEYLKYKNG</sequence>
<dbReference type="GO" id="GO:0051287">
    <property type="term" value="F:NAD binding"/>
    <property type="evidence" value="ECO:0007669"/>
    <property type="project" value="InterPro"/>
</dbReference>
<dbReference type="GO" id="GO:0016618">
    <property type="term" value="F:hydroxypyruvate reductase [NAD(P)H] activity"/>
    <property type="evidence" value="ECO:0007669"/>
    <property type="project" value="TreeGrafter"/>
</dbReference>
<evidence type="ECO:0000313" key="7">
    <source>
        <dbReference type="EMBL" id="SDW86017.1"/>
    </source>
</evidence>
<dbReference type="FunFam" id="3.40.50.720:FF:000041">
    <property type="entry name" value="D-3-phosphoglycerate dehydrogenase"/>
    <property type="match status" value="1"/>
</dbReference>
<evidence type="ECO:0000256" key="2">
    <source>
        <dbReference type="ARBA" id="ARBA00023002"/>
    </source>
</evidence>
<organism evidence="7 8">
    <name type="scientific">Hydrobacter penzbergensis</name>
    <dbReference type="NCBI Taxonomy" id="1235997"/>
    <lineage>
        <taxon>Bacteria</taxon>
        <taxon>Pseudomonadati</taxon>
        <taxon>Bacteroidota</taxon>
        <taxon>Chitinophagia</taxon>
        <taxon>Chitinophagales</taxon>
        <taxon>Chitinophagaceae</taxon>
        <taxon>Hydrobacter</taxon>
    </lineage>
</organism>
<dbReference type="InterPro" id="IPR006140">
    <property type="entry name" value="D-isomer_DH_NAD-bd"/>
</dbReference>
<dbReference type="SUPFAM" id="SSF51735">
    <property type="entry name" value="NAD(P)-binding Rossmann-fold domains"/>
    <property type="match status" value="1"/>
</dbReference>
<dbReference type="EMBL" id="FNNO01000006">
    <property type="protein sequence ID" value="SDW86017.1"/>
    <property type="molecule type" value="Genomic_DNA"/>
</dbReference>
<dbReference type="AlphaFoldDB" id="A0A8X8IFW1"/>
<accession>A0A8X8IFW1</accession>
<dbReference type="PROSITE" id="PS00671">
    <property type="entry name" value="D_2_HYDROXYACID_DH_3"/>
    <property type="match status" value="1"/>
</dbReference>
<evidence type="ECO:0000256" key="1">
    <source>
        <dbReference type="ARBA" id="ARBA00005854"/>
    </source>
</evidence>
<dbReference type="InterPro" id="IPR006139">
    <property type="entry name" value="D-isomer_2_OHA_DH_cat_dom"/>
</dbReference>
<dbReference type="Pfam" id="PF00389">
    <property type="entry name" value="2-Hacid_dh"/>
    <property type="match status" value="1"/>
</dbReference>
<evidence type="ECO:0000313" key="8">
    <source>
        <dbReference type="Proteomes" id="UP000198711"/>
    </source>
</evidence>
<gene>
    <name evidence="7" type="ORF">SAMN05444410_106155</name>
</gene>
<dbReference type="Proteomes" id="UP000198711">
    <property type="component" value="Unassembled WGS sequence"/>
</dbReference>
<dbReference type="PANTHER" id="PTHR10996">
    <property type="entry name" value="2-HYDROXYACID DEHYDROGENASE-RELATED"/>
    <property type="match status" value="1"/>
</dbReference>
<proteinExistence type="inferred from homology"/>
<dbReference type="SUPFAM" id="SSF52283">
    <property type="entry name" value="Formate/glycerate dehydrogenase catalytic domain-like"/>
    <property type="match status" value="1"/>
</dbReference>
<dbReference type="PROSITE" id="PS00670">
    <property type="entry name" value="D_2_HYDROXYACID_DH_2"/>
    <property type="match status" value="1"/>
</dbReference>
<evidence type="ECO:0000256" key="4">
    <source>
        <dbReference type="RuleBase" id="RU003719"/>
    </source>
</evidence>
<dbReference type="InterPro" id="IPR036291">
    <property type="entry name" value="NAD(P)-bd_dom_sf"/>
</dbReference>
<dbReference type="InterPro" id="IPR050223">
    <property type="entry name" value="D-isomer_2-hydroxyacid_DH"/>
</dbReference>
<comment type="caution">
    <text evidence="7">The sequence shown here is derived from an EMBL/GenBank/DDBJ whole genome shotgun (WGS) entry which is preliminary data.</text>
</comment>
<protein>
    <submittedName>
        <fullName evidence="7">D-3-phosphoglycerate dehydrogenase</fullName>
    </submittedName>
</protein>
<evidence type="ECO:0000256" key="3">
    <source>
        <dbReference type="ARBA" id="ARBA00023027"/>
    </source>
</evidence>
<dbReference type="InterPro" id="IPR029753">
    <property type="entry name" value="D-isomer_DH_CS"/>
</dbReference>
<dbReference type="GO" id="GO:0005829">
    <property type="term" value="C:cytosol"/>
    <property type="evidence" value="ECO:0007669"/>
    <property type="project" value="TreeGrafter"/>
</dbReference>
<evidence type="ECO:0000259" key="6">
    <source>
        <dbReference type="Pfam" id="PF02826"/>
    </source>
</evidence>
<feature type="domain" description="D-isomer specific 2-hydroxyacid dehydrogenase catalytic" evidence="5">
    <location>
        <begin position="15"/>
        <end position="305"/>
    </location>
</feature>
<evidence type="ECO:0000259" key="5">
    <source>
        <dbReference type="Pfam" id="PF00389"/>
    </source>
</evidence>
<dbReference type="Pfam" id="PF02826">
    <property type="entry name" value="2-Hacid_dh_C"/>
    <property type="match status" value="1"/>
</dbReference>
<dbReference type="GO" id="GO:0047545">
    <property type="term" value="F:(S)-2-hydroxyglutarate dehydrogenase activity"/>
    <property type="evidence" value="ECO:0007669"/>
    <property type="project" value="UniProtKB-ARBA"/>
</dbReference>
<feature type="domain" description="D-isomer specific 2-hydroxyacid dehydrogenase NAD-binding" evidence="6">
    <location>
        <begin position="110"/>
        <end position="282"/>
    </location>
</feature>
<dbReference type="RefSeq" id="WP_092723618.1">
    <property type="nucleotide sequence ID" value="NZ_FNNO01000006.1"/>
</dbReference>
<keyword evidence="2 4" id="KW-0560">Oxidoreductase</keyword>
<dbReference type="CDD" id="cd12172">
    <property type="entry name" value="PGDH_like_2"/>
    <property type="match status" value="1"/>
</dbReference>
<comment type="similarity">
    <text evidence="1 4">Belongs to the D-isomer specific 2-hydroxyacid dehydrogenase family.</text>
</comment>
<dbReference type="GO" id="GO:0004617">
    <property type="term" value="F:phosphoglycerate dehydrogenase activity"/>
    <property type="evidence" value="ECO:0007669"/>
    <property type="project" value="UniProtKB-ARBA"/>
</dbReference>
<keyword evidence="8" id="KW-1185">Reference proteome</keyword>
<name>A0A8X8IFW1_9BACT</name>
<keyword evidence="3" id="KW-0520">NAD</keyword>